<feature type="chain" id="PRO_5009115541" description="Secreted protein" evidence="1">
    <location>
        <begin position="23"/>
        <end position="119"/>
    </location>
</feature>
<organism evidence="2">
    <name type="scientific">Pectinophora gossypiella</name>
    <name type="common">Cotton pink bollworm</name>
    <name type="synonym">Depressaria gossypiella</name>
    <dbReference type="NCBI Taxonomy" id="13191"/>
    <lineage>
        <taxon>Eukaryota</taxon>
        <taxon>Metazoa</taxon>
        <taxon>Ecdysozoa</taxon>
        <taxon>Arthropoda</taxon>
        <taxon>Hexapoda</taxon>
        <taxon>Insecta</taxon>
        <taxon>Pterygota</taxon>
        <taxon>Neoptera</taxon>
        <taxon>Endopterygota</taxon>
        <taxon>Lepidoptera</taxon>
        <taxon>Glossata</taxon>
        <taxon>Ditrysia</taxon>
        <taxon>Gelechioidea</taxon>
        <taxon>Gelechiidae</taxon>
        <taxon>Apatetrinae</taxon>
        <taxon>Pectinophora</taxon>
    </lineage>
</organism>
<gene>
    <name evidence="2" type="ORF">g.18098</name>
</gene>
<dbReference type="AlphaFoldDB" id="A0A1E1WR96"/>
<accession>A0A1E1WR96</accession>
<dbReference type="EMBL" id="GDQN01001617">
    <property type="protein sequence ID" value="JAT89437.1"/>
    <property type="molecule type" value="Transcribed_RNA"/>
</dbReference>
<proteinExistence type="predicted"/>
<protein>
    <recommendedName>
        <fullName evidence="3">Secreted protein</fullName>
    </recommendedName>
</protein>
<evidence type="ECO:0000256" key="1">
    <source>
        <dbReference type="SAM" id="SignalP"/>
    </source>
</evidence>
<name>A0A1E1WR96_PECGO</name>
<sequence>GVTSLFVLVVVTTCFLNCQVNSARDEHTCTQDYAKINIDLAQDIKYNRRDAYRKGCEESRKLVEECAKNHFSLTILKMGYEQNCLSAEAQKWLNSSGTMMQGGLLTGILTILTIILRFY</sequence>
<keyword evidence="1" id="KW-0732">Signal</keyword>
<evidence type="ECO:0008006" key="3">
    <source>
        <dbReference type="Google" id="ProtNLM"/>
    </source>
</evidence>
<feature type="signal peptide" evidence="1">
    <location>
        <begin position="1"/>
        <end position="22"/>
    </location>
</feature>
<evidence type="ECO:0000313" key="2">
    <source>
        <dbReference type="EMBL" id="JAT89437.1"/>
    </source>
</evidence>
<reference evidence="2" key="1">
    <citation type="submission" date="2015-09" db="EMBL/GenBank/DDBJ databases">
        <title>De novo assembly of Pectinophora gossypiella (Pink Bollworm) gut transcriptome.</title>
        <authorList>
            <person name="Tassone E.E."/>
        </authorList>
    </citation>
    <scope>NUCLEOTIDE SEQUENCE</scope>
</reference>
<feature type="non-terminal residue" evidence="2">
    <location>
        <position position="1"/>
    </location>
</feature>